<evidence type="ECO:0000256" key="1">
    <source>
        <dbReference type="ARBA" id="ARBA00022737"/>
    </source>
</evidence>
<keyword evidence="1" id="KW-0677">Repeat</keyword>
<dbReference type="InterPro" id="IPR008969">
    <property type="entry name" value="CarboxyPept-like_regulatory"/>
</dbReference>
<dbReference type="InterPro" id="IPR025193">
    <property type="entry name" value="DUF4114"/>
</dbReference>
<feature type="domain" description="DUF4114" evidence="4">
    <location>
        <begin position="281"/>
        <end position="359"/>
    </location>
</feature>
<evidence type="ECO:0000256" key="2">
    <source>
        <dbReference type="SAM" id="MobiDB-lite"/>
    </source>
</evidence>
<feature type="transmembrane region" description="Helical" evidence="3">
    <location>
        <begin position="2966"/>
        <end position="2993"/>
    </location>
</feature>
<feature type="region of interest" description="Disordered" evidence="2">
    <location>
        <begin position="1504"/>
        <end position="1523"/>
    </location>
</feature>
<proteinExistence type="predicted"/>
<dbReference type="NCBIfam" id="TIGR03696">
    <property type="entry name" value="Rhs_assc_core"/>
    <property type="match status" value="1"/>
</dbReference>
<dbReference type="Pfam" id="PF15523">
    <property type="entry name" value="Ntox16"/>
    <property type="match status" value="1"/>
</dbReference>
<name>A0ABZ2UKZ3_9CYAN</name>
<evidence type="ECO:0000256" key="3">
    <source>
        <dbReference type="SAM" id="Phobius"/>
    </source>
</evidence>
<gene>
    <name evidence="8" type="ORF">WJM97_11520</name>
</gene>
<dbReference type="CDD" id="cd03398">
    <property type="entry name" value="PAP2_haloperoxidase"/>
    <property type="match status" value="1"/>
</dbReference>
<dbReference type="InterPro" id="IPR031325">
    <property type="entry name" value="RHS_repeat"/>
</dbReference>
<feature type="domain" description="Bacterial Ig-like" evidence="6">
    <location>
        <begin position="518"/>
        <end position="598"/>
    </location>
</feature>
<dbReference type="Proteomes" id="UP001483337">
    <property type="component" value="Chromosome"/>
</dbReference>
<dbReference type="InterPro" id="IPR050708">
    <property type="entry name" value="T6SS_VgrG/RHS"/>
</dbReference>
<feature type="compositionally biased region" description="Acidic residues" evidence="2">
    <location>
        <begin position="1513"/>
        <end position="1523"/>
    </location>
</feature>
<dbReference type="Pfam" id="PF25023">
    <property type="entry name" value="TEN_YD-shell"/>
    <property type="match status" value="2"/>
</dbReference>
<evidence type="ECO:0000259" key="6">
    <source>
        <dbReference type="Pfam" id="PF19077"/>
    </source>
</evidence>
<keyword evidence="3" id="KW-0812">Transmembrane</keyword>
<feature type="domain" description="Novel toxin 16" evidence="5">
    <location>
        <begin position="3019"/>
        <end position="3100"/>
    </location>
</feature>
<evidence type="ECO:0000313" key="9">
    <source>
        <dbReference type="Proteomes" id="UP001483337"/>
    </source>
</evidence>
<dbReference type="Gene3D" id="2.180.10.10">
    <property type="entry name" value="RHS repeat-associated core"/>
    <property type="match status" value="5"/>
</dbReference>
<dbReference type="InterPro" id="IPR013783">
    <property type="entry name" value="Ig-like_fold"/>
</dbReference>
<organism evidence="8 9">
    <name type="scientific">Okeanomitos corallinicola TIOX110</name>
    <dbReference type="NCBI Taxonomy" id="3133117"/>
    <lineage>
        <taxon>Bacteria</taxon>
        <taxon>Bacillati</taxon>
        <taxon>Cyanobacteriota</taxon>
        <taxon>Cyanophyceae</taxon>
        <taxon>Nostocales</taxon>
        <taxon>Aphanizomenonaceae</taxon>
        <taxon>Okeanomitos</taxon>
    </lineage>
</organism>
<feature type="domain" description="Teneurin-like YD-shell" evidence="7">
    <location>
        <begin position="2634"/>
        <end position="2955"/>
    </location>
</feature>
<dbReference type="Gene3D" id="2.60.40.10">
    <property type="entry name" value="Immunoglobulins"/>
    <property type="match status" value="4"/>
</dbReference>
<dbReference type="InterPro" id="IPR029118">
    <property type="entry name" value="Ntox16"/>
</dbReference>
<dbReference type="InterPro" id="IPR056823">
    <property type="entry name" value="TEN-like_YD-shell"/>
</dbReference>
<dbReference type="SUPFAM" id="SSF49464">
    <property type="entry name" value="Carboxypeptidase regulatory domain-like"/>
    <property type="match status" value="1"/>
</dbReference>
<dbReference type="NCBIfam" id="TIGR01643">
    <property type="entry name" value="YD_repeat_2x"/>
    <property type="match status" value="8"/>
</dbReference>
<reference evidence="8 9" key="1">
    <citation type="submission" date="2024-04" db="EMBL/GenBank/DDBJ databases">
        <title>Okeanomitos corallinicola gen. &amp; sp. nov. (Nostocales, Cyanobacteria), a new toxic marine heterocyst-forming cyanobacterium from a coral reef.</title>
        <authorList>
            <person name="Li H."/>
            <person name="Li R."/>
            <person name="Kang J."/>
            <person name="Hii K.S."/>
            <person name="Mohamed H.F."/>
            <person name="Xu X."/>
            <person name="Luo Z."/>
        </authorList>
    </citation>
    <scope>NUCLEOTIDE SEQUENCE [LARGE SCALE GENOMIC DNA]</scope>
    <source>
        <strain evidence="8 9">TIOX110</strain>
    </source>
</reference>
<dbReference type="Gene3D" id="1.10.606.20">
    <property type="match status" value="1"/>
</dbReference>
<dbReference type="InterPro" id="IPR044016">
    <property type="entry name" value="Big_13"/>
</dbReference>
<accession>A0ABZ2UKZ3</accession>
<keyword evidence="3" id="KW-1133">Transmembrane helix</keyword>
<dbReference type="Pfam" id="PF19077">
    <property type="entry name" value="Big_13"/>
    <property type="match status" value="1"/>
</dbReference>
<dbReference type="InterPro" id="IPR036938">
    <property type="entry name" value="PAP2/HPO_sf"/>
</dbReference>
<evidence type="ECO:0000259" key="5">
    <source>
        <dbReference type="Pfam" id="PF15523"/>
    </source>
</evidence>
<dbReference type="Pfam" id="PF05593">
    <property type="entry name" value="RHS_repeat"/>
    <property type="match status" value="4"/>
</dbReference>
<keyword evidence="9" id="KW-1185">Reference proteome</keyword>
<evidence type="ECO:0000313" key="8">
    <source>
        <dbReference type="EMBL" id="WZB86042.1"/>
    </source>
</evidence>
<dbReference type="PANTHER" id="PTHR32305">
    <property type="match status" value="1"/>
</dbReference>
<dbReference type="InterPro" id="IPR006530">
    <property type="entry name" value="YD"/>
</dbReference>
<dbReference type="Pfam" id="PF13448">
    <property type="entry name" value="DUF4114"/>
    <property type="match status" value="1"/>
</dbReference>
<evidence type="ECO:0000259" key="4">
    <source>
        <dbReference type="Pfam" id="PF13448"/>
    </source>
</evidence>
<dbReference type="SUPFAM" id="SSF48317">
    <property type="entry name" value="Acid phosphatase/Vanadium-dependent haloperoxidase"/>
    <property type="match status" value="1"/>
</dbReference>
<dbReference type="RefSeq" id="WP_353928958.1">
    <property type="nucleotide sequence ID" value="NZ_CP150886.1"/>
</dbReference>
<dbReference type="InterPro" id="IPR022385">
    <property type="entry name" value="Rhs_assc_core"/>
</dbReference>
<evidence type="ECO:0000259" key="7">
    <source>
        <dbReference type="Pfam" id="PF25023"/>
    </source>
</evidence>
<protein>
    <submittedName>
        <fullName evidence="8">Ig-like domain-containing protein</fullName>
    </submittedName>
</protein>
<sequence>MDSTHQNSDHGDNALNGINAIAHNYLSQEILPGTQYALNQFLTSSDFAQDIQLAFGENADIQTAYTAINNLITGSIVPIIEIVPQIQLNGNNGAFAENTNTIYLAQEIINSENFQLAINTFLEETGHFIDSQLNDIDSPGDEGELFANLVQNVFLTPEKIAALKSENDHGQININGQDIDVEFSENPGEFTVNNTGEISINFLADAGSFTSEMGVFSLEGMENLTPGSTEYIQEAADRVLSNSNLGYIVIRDPSEGAKFSGELGESDKNQGDYSGITTYNFTPGDRIGMMLVPQGTVQEVVNNPNIGGNKRPLFSLAAANPNNAVQLGELVSGTFGWEDLRNDGSSDADYNDIIFQIQGVTGSATALNQVINPNRDWTNTPLGQEIITFAQQTNNDDLTPPEITASLFEDTGLNNADNISSNARIIGQLSDSSDIVTFQAKLNNGNLVDILSELNPDGSFDLDEDKLTEINGGQLADGTYQLTLQAEDRFGNLSEEFNLGFSLDTTKPEAPNQLAIVNDSDLITNNNTPTFVGESESGTTVRLFNGQTQIGQAIAVNGVWEITPTTSLSEGVNNLNFNSIDAAGNISDSVDLEIIVDTTAPQINITNPQENAQITNGARLQGSVNETGSQIDKLNYRFGDGSEINVPINDAGEFDIELDLTNLSGQQHLIINAIDIAGNSTETTQTVIINVENSAIQTPGFMLDTMFDSAPIGDSFTTFETVNLVGKTEANATVTLQQTGTSITADAAGNFVFTDVVLTLGDNLFTVAAEDTDGNTSTFTTIINRVEQDNSDVVLDWNGILLNAIYEDKTAPPEASRNMAITQIAVFDAINAITGTYENYYFTGTAPTETSAEAAAVAAAHQVLINLYPEQQDYFDHALTASLAEITDGIAEDNGVTFGRTVADDILLLRSTDGWDNTVTYTPGNEPGEWQPTPPEFADGLLPHWGQVTPFGLTSGNQFRPDGTPDLDSSDYAAEFNQVKDLGSINSTIRTADQTEIAQFWEDGAGTFTPPGHWNQIAQNISAETDNSLVENARVFALLNISLADAGIAAWDAKYHYDFWRPITAIQNADSDNNPDTISDAHWIPLVNTPPFPEYVSGHSTFSGAADVILTELLGNNISFTTNSLGMPGVYREFDNFTDAVNEAGISRIYGGIHFNSANLEGLETGRSVGNYVLDNLLAPINEPVEQLIVMPGEQLKLESQEIFGKNANFALESEETLPIGSLDSDGTLIFEPSPSQIGSYDFTLVARDGEEVTTKEFNLSVVADPETTTRISGVIQNTDQEPLAGVRVKIGEISATTNADGSFILTLISPPDADAALIIEPGQQVDDIVYPSIAEKLPLVLGHDVYENVNNVIDRPIYLPPIDIENAQTIDPNIDQIVTSAAIPGSSVTVFANSLFDQQNQPYTGQLSITEVPTELTPAALPENLLPDLVVTIQPGEMLFTNPAPLSLPNLAGYAPGTEMDLWSINPETGDFDNVGIGRVSADGTVIETIEGGIRNSSWHFFAPPAPTPNNPEDDDRNPDDGCDECKATAPGTSEVELHSGAVIENHNLVPYQSLGISRGISLNYDSERADARPILHFGYNDVPNDSALRLMAELTIKRGDFELEVPGFAGGEFGLNGGEHFWSIPNGGGKIDAALQADLRTFASGRYDYDLTTGLLRLNNNQLNGSTSTTEGKFLHINTVNSAFGSGWGLAGLQEIVVNPDESVIIIDGDGSELLFEKNDDGSYDSPVGDFSTLERLNDGTFRRTMTDQMVYTFNGENLLTKMRDRVGNETEYIYENRRLTKMVDPVGLETIFTYTNNRITEITDPSGRGTELIYDTNGNLTKITDPDGTSRTWEYDADHRMIAEVDKRGNREQTFYDFAGRADRAIRKDGSELDFDPVQVQGLYLPNQTIDPINAPVAFQLGEAASTYTDANGNEIVNILDQAGQIVSSSDEVGLLPTVERNEDNLVTQQTDARGNITSFTYDDNGNVLTIQDSLSFISPGGNALIISEGNNVNAQATAFIDELLQNAGVATTIVNTVPNTLLGFTQVIDIRVEDTFALTESDEALYLEFLQSGGNLLLVGENNNFATRNNSILDFIAAAGGGSLDFVEPAFVQEVLAPFNSPNPIFDGNVTYGGVATGGVTNPGTGQFVTVDNANRGSTLYFDENDLPNALGGKLTVMFDTNFFLSTNDITDNQNLINNIIGFERIDTRFTYDPTFNQLTSMTDELGRQTLYQIDPNNGNLLSINQVVGEVGGDDDIITQFTYTNNGLLDLITDPLGRITDSDYDANGRLVSIIYAKGTTDEAQRQFEYDLVGNQTAIIDENGNRTAFEYDALNRLVKIIEADPDGNGPLTSPITNYSYDADGNLISTTDAVGNVNQNTYDELNRLIENIDELNQKTSYGYDALGNLLSLVDPLGNESENRYDARNRLIETIDPDSGITKFTYDLSNNLTSVTDPVNNQTTFVYDARNRLISETDPLEQSTQYQYNAVDNLIAKTDRNNRRTEFNYDDINRLTQETWLGTDQVINYSYDKASNQTTVNDKFSSLAFTYDNRDRLLSVNNAGTPGFANVALNYTYDKLGNILSVVDTINNIAGGNNSYTYDALNRLTQLTQSGNNVSDKRVDFAYNSLGQYTSINRYANLTGTQLVNGTSYTYDSLNRLTNLNHSNGTNNVAFYNYVYDAASRITQITDIDGITDYTYDNRAQLTGANHSNANNPDESYTYDANGNRITSSIHGNGYVTGEGNRLLSDGTYNYEYDNEGNLTKQTEITTGKVQELTWDYRNRLIAIVDKDAEGNETQRVEFTYDAFNRRIAKAVDTNPQDTTPAVVTQFIYDAQDVLLEFVDSDGAGGNQPVLDTRYLHGAGVDQVLAQESGGNVVWHLTDHLGTVRDLVNNSGAVVNHFVYDSFGQVISESNSAIDTRYLFTGREFDQEIGLYYYRARYYDANTGRFLSEDPIGFAGGDVNLYRYVFNSPVNLNDPSGETAVAAPVIFIPGVGQVILIGVVIIGGAIIISEILDNTNVDSPADTATDAVENLKPPGNCTRQEWYQLQQAVSNAKGATQGKGCRPGMDRATALANAALFEAEAAARDAINTRCFGGGNAGHRIAADNARRAAQNCRNIASQCPV</sequence>
<feature type="domain" description="Teneurin-like YD-shell" evidence="7">
    <location>
        <begin position="2265"/>
        <end position="2391"/>
    </location>
</feature>
<dbReference type="EMBL" id="CP150886">
    <property type="protein sequence ID" value="WZB86042.1"/>
    <property type="molecule type" value="Genomic_DNA"/>
</dbReference>
<keyword evidence="3" id="KW-0472">Membrane</keyword>
<dbReference type="PANTHER" id="PTHR32305:SF15">
    <property type="entry name" value="PROTEIN RHSA-RELATED"/>
    <property type="match status" value="1"/>
</dbReference>